<keyword evidence="5" id="KW-1185">Reference proteome</keyword>
<dbReference type="InterPro" id="IPR039779">
    <property type="entry name" value="RFX-like"/>
</dbReference>
<dbReference type="Pfam" id="PF25340">
    <property type="entry name" value="BCD_RFX"/>
    <property type="match status" value="1"/>
</dbReference>
<dbReference type="InterPro" id="IPR036388">
    <property type="entry name" value="WH-like_DNA-bd_sf"/>
</dbReference>
<keyword evidence="1" id="KW-0238">DNA-binding</keyword>
<feature type="compositionally biased region" description="Polar residues" evidence="2">
    <location>
        <begin position="713"/>
        <end position="723"/>
    </location>
</feature>
<dbReference type="RefSeq" id="XP_060282314.1">
    <property type="nucleotide sequence ID" value="XM_060421896.1"/>
</dbReference>
<gene>
    <name evidence="4" type="ORF">QBC33DRAFT_108235</name>
</gene>
<dbReference type="InterPro" id="IPR003150">
    <property type="entry name" value="DNA-bd_RFX"/>
</dbReference>
<dbReference type="InterPro" id="IPR057321">
    <property type="entry name" value="RFX1-4/6/8-like_BCD"/>
</dbReference>
<name>A0AAJ0C1R4_9PEZI</name>
<organism evidence="4 5">
    <name type="scientific">Phialemonium atrogriseum</name>
    <dbReference type="NCBI Taxonomy" id="1093897"/>
    <lineage>
        <taxon>Eukaryota</taxon>
        <taxon>Fungi</taxon>
        <taxon>Dikarya</taxon>
        <taxon>Ascomycota</taxon>
        <taxon>Pezizomycotina</taxon>
        <taxon>Sordariomycetes</taxon>
        <taxon>Sordariomycetidae</taxon>
        <taxon>Cephalothecales</taxon>
        <taxon>Cephalothecaceae</taxon>
        <taxon>Phialemonium</taxon>
    </lineage>
</organism>
<dbReference type="PANTHER" id="PTHR12619:SF5">
    <property type="entry name" value="TRANSCRIPTION FACTOR RFX4"/>
    <property type="match status" value="1"/>
</dbReference>
<feature type="region of interest" description="Disordered" evidence="2">
    <location>
        <begin position="696"/>
        <end position="785"/>
    </location>
</feature>
<feature type="region of interest" description="Disordered" evidence="2">
    <location>
        <begin position="1"/>
        <end position="43"/>
    </location>
</feature>
<feature type="domain" description="RFX-type winged-helix" evidence="3">
    <location>
        <begin position="198"/>
        <end position="272"/>
    </location>
</feature>
<dbReference type="Pfam" id="PF02257">
    <property type="entry name" value="RFX_DNA_binding"/>
    <property type="match status" value="1"/>
</dbReference>
<dbReference type="Proteomes" id="UP001244011">
    <property type="component" value="Unassembled WGS sequence"/>
</dbReference>
<evidence type="ECO:0000313" key="5">
    <source>
        <dbReference type="Proteomes" id="UP001244011"/>
    </source>
</evidence>
<dbReference type="PANTHER" id="PTHR12619">
    <property type="entry name" value="RFX TRANSCRIPTION FACTOR FAMILY"/>
    <property type="match status" value="1"/>
</dbReference>
<evidence type="ECO:0000256" key="2">
    <source>
        <dbReference type="SAM" id="MobiDB-lite"/>
    </source>
</evidence>
<accession>A0AAJ0C1R4</accession>
<dbReference type="InterPro" id="IPR036390">
    <property type="entry name" value="WH_DNA-bd_sf"/>
</dbReference>
<dbReference type="FunFam" id="1.10.10.10:FF:000119">
    <property type="entry name" value="DNA damage and replication checkpoint protein"/>
    <property type="match status" value="1"/>
</dbReference>
<reference evidence="4" key="1">
    <citation type="submission" date="2023-06" db="EMBL/GenBank/DDBJ databases">
        <title>Genome-scale phylogeny and comparative genomics of the fungal order Sordariales.</title>
        <authorList>
            <consortium name="Lawrence Berkeley National Laboratory"/>
            <person name="Hensen N."/>
            <person name="Bonometti L."/>
            <person name="Westerberg I."/>
            <person name="Brannstrom I.O."/>
            <person name="Guillou S."/>
            <person name="Cros-Aarteil S."/>
            <person name="Calhoun S."/>
            <person name="Haridas S."/>
            <person name="Kuo A."/>
            <person name="Mondo S."/>
            <person name="Pangilinan J."/>
            <person name="Riley R."/>
            <person name="Labutti K."/>
            <person name="Andreopoulos B."/>
            <person name="Lipzen A."/>
            <person name="Chen C."/>
            <person name="Yanf M."/>
            <person name="Daum C."/>
            <person name="Ng V."/>
            <person name="Clum A."/>
            <person name="Steindorff A."/>
            <person name="Ohm R."/>
            <person name="Martin F."/>
            <person name="Silar P."/>
            <person name="Natvig D."/>
            <person name="Lalanne C."/>
            <person name="Gautier V."/>
            <person name="Ament-Velasquez S.L."/>
            <person name="Kruys A."/>
            <person name="Hutchinson M.I."/>
            <person name="Powell A.J."/>
            <person name="Barry K."/>
            <person name="Miller A.N."/>
            <person name="Grigoriev I.V."/>
            <person name="Debuchy R."/>
            <person name="Gladieux P."/>
            <person name="Thoren M.H."/>
            <person name="Johannesson H."/>
        </authorList>
    </citation>
    <scope>NUCLEOTIDE SEQUENCE</scope>
    <source>
        <strain evidence="4">8032-3</strain>
    </source>
</reference>
<evidence type="ECO:0000259" key="3">
    <source>
        <dbReference type="PROSITE" id="PS51526"/>
    </source>
</evidence>
<feature type="compositionally biased region" description="Polar residues" evidence="2">
    <location>
        <begin position="282"/>
        <end position="297"/>
    </location>
</feature>
<evidence type="ECO:0000313" key="4">
    <source>
        <dbReference type="EMBL" id="KAK1766101.1"/>
    </source>
</evidence>
<feature type="compositionally biased region" description="Polar residues" evidence="2">
    <location>
        <begin position="98"/>
        <end position="114"/>
    </location>
</feature>
<dbReference type="PROSITE" id="PS51526">
    <property type="entry name" value="RFX_DBD"/>
    <property type="match status" value="1"/>
</dbReference>
<comment type="caution">
    <text evidence="4">The sequence shown here is derived from an EMBL/GenBank/DDBJ whole genome shotgun (WGS) entry which is preliminary data.</text>
</comment>
<dbReference type="AlphaFoldDB" id="A0AAJ0C1R4"/>
<evidence type="ECO:0000256" key="1">
    <source>
        <dbReference type="ARBA" id="ARBA00023125"/>
    </source>
</evidence>
<proteinExistence type="predicted"/>
<feature type="compositionally biased region" description="Polar residues" evidence="2">
    <location>
        <begin position="19"/>
        <end position="43"/>
    </location>
</feature>
<dbReference type="GeneID" id="85305083"/>
<dbReference type="SUPFAM" id="SSF46785">
    <property type="entry name" value="Winged helix' DNA-binding domain"/>
    <property type="match status" value="1"/>
</dbReference>
<feature type="region of interest" description="Disordered" evidence="2">
    <location>
        <begin position="98"/>
        <end position="156"/>
    </location>
</feature>
<dbReference type="GO" id="GO:0000981">
    <property type="term" value="F:DNA-binding transcription factor activity, RNA polymerase II-specific"/>
    <property type="evidence" value="ECO:0007669"/>
    <property type="project" value="TreeGrafter"/>
</dbReference>
<feature type="region of interest" description="Disordered" evidence="2">
    <location>
        <begin position="274"/>
        <end position="297"/>
    </location>
</feature>
<protein>
    <submittedName>
        <fullName evidence="4">Transcriptional regulator RFX1</fullName>
    </submittedName>
</protein>
<dbReference type="GO" id="GO:0000978">
    <property type="term" value="F:RNA polymerase II cis-regulatory region sequence-specific DNA binding"/>
    <property type="evidence" value="ECO:0007669"/>
    <property type="project" value="TreeGrafter"/>
</dbReference>
<dbReference type="EMBL" id="MU839012">
    <property type="protein sequence ID" value="KAK1766101.1"/>
    <property type="molecule type" value="Genomic_DNA"/>
</dbReference>
<dbReference type="Gene3D" id="1.10.10.10">
    <property type="entry name" value="Winged helix-like DNA-binding domain superfamily/Winged helix DNA-binding domain"/>
    <property type="match status" value="1"/>
</dbReference>
<sequence>MDSTDPQVMAKSRKRPRSRGSTASIHSATTQQNVDQTFPDTSDVYSAQWLPNEQDQPREIAPATHQMSAEALILHAASHLHGSREYSMEAPVNASLQSAPFHQNPNLSRQSVSAESFGGNGSFVEDSQMLDREGNDEGDSFASMPGASKPGSRSSANNELEMRQLFVSNEHRNLQEVAEELHGNERGPNSERTRQVFAMLWINQVCSRGKGSVPRGRVYANYASRCATERITVLNPASFGKLVRVLFPGLKTRRLGVRGESKYHYVNFTLKEDQPDVRESSTHPQMPLTENTNFSQNTQNMPYQNTSMRADRAVFPTPDIVQQTEQPAGRSHEFSHSFYNQPLVSSFEQLQSTMAKTAQPWSLAPESAENFKQSDTLVLPRIEPFLPDGTDPDAAKSLAALYRSHCTSVVECIRYCKEKTFFHLFTSFQGTLTMPVQKLFANAAIAPWIEECDFVLYQRMMRIVSSLALQVVPKPVLDTLRNISERLVPHLQESFQGQPAHVIRAKEAPATIFAGLLDRVLRVNLTAHAAANMLSNPGNRDLMYMEWITMVYVRKVAESVPSRGMDDVVSLLLTEIRDLLDPVDIPWEIECSTLNGDVALKMGRRPQRRGGSGETSASNVLDRWVSFLRSLPGRFPYASHTDIVWCVQRVGTAVMRDLTISQGKSFGSWWVTKCWIDEMIQFLAEQGGFMNRKTTQTSIAVPKRQTMSEDASRQGSRYSSGSDDLNMPHRPQSQPHPQPQSERPDFQPAPTTNNHDALGAGQQSSHDDSGIGIRTPDEDVPMKKFPLVPNAGLDLFAGTELQRHVANI</sequence>
<feature type="compositionally biased region" description="Low complexity" evidence="2">
    <location>
        <begin position="728"/>
        <end position="741"/>
    </location>
</feature>
<feature type="compositionally biased region" description="Basic and acidic residues" evidence="2">
    <location>
        <begin position="765"/>
        <end position="782"/>
    </location>
</feature>